<keyword evidence="1" id="KW-1188">Viral release from host cell</keyword>
<dbReference type="PANTHER" id="PTHR37813">
    <property type="entry name" value="FELS-2 PROPHAGE PROTEIN"/>
    <property type="match status" value="1"/>
</dbReference>
<evidence type="ECO:0000256" key="2">
    <source>
        <dbReference type="SAM" id="Coils"/>
    </source>
</evidence>
<evidence type="ECO:0000256" key="1">
    <source>
        <dbReference type="ARBA" id="ARBA00022612"/>
    </source>
</evidence>
<evidence type="ECO:0000259" key="3">
    <source>
        <dbReference type="Pfam" id="PF10145"/>
    </source>
</evidence>
<keyword evidence="2" id="KW-0175">Coiled coil</keyword>
<dbReference type="Pfam" id="PF10145">
    <property type="entry name" value="PhageMin_Tail"/>
    <property type="match status" value="1"/>
</dbReference>
<dbReference type="RefSeq" id="WP_308728555.1">
    <property type="nucleotide sequence ID" value="NZ_JAJEQF010000029.1"/>
</dbReference>
<proteinExistence type="predicted"/>
<dbReference type="AlphaFoldDB" id="A0AAE3AYF3"/>
<keyword evidence="5" id="KW-1185">Reference proteome</keyword>
<evidence type="ECO:0000313" key="4">
    <source>
        <dbReference type="EMBL" id="MCC2168204.1"/>
    </source>
</evidence>
<sequence length="757" mass="78159">MKEVFGAVLSVKDNVSGVMKQAKESTRGYRGEVEKTKKELEKLDKKKIREKELKIKNSEAYKAIEGVKKKLQPLAKKTIEIQAKTEHAVDKVKKVKSQLDKIKSTKVVQLVVKGGQKAMKAMGKGMLTGTAAALGAFTIAAGAAGTQAASFQSQMQNVGTLLDGDVQGKLQGMSKQLKQVSIDTGAATSDLTDGLYQVVSAFGESAESVKQLEIAAKAAKAGNATTTDSVNMLSAVTKGYGDTSAAALQKASDLAFLTVKLGQTSFPELASSMGQVVPLAATMKVSQEELFGAMATLTGVTGGTAEVTTQLRATMQEFLSPSSQMEKALKKMGYTSGAAALESEGLGGILTKLKESVKGDEVAFANLFSSIESKNAVLALTGAQADAFAEKTAAMGEAAGATDRAFNIQTNSVSAMASKLKNAGSVMLTSLGEKALPYVQDAMQGLIDRMPAITETLGGVIERAGPMFGVMASGISNAVSACAPVVGRIGSMFSGAFAAAQPAIASLRDSFMAVLPTLEPVVLAISEVATSVIPPLAAAFAGIGSVVAAVMPIVSEVVSGVGSKIAEIFGVIGSKAGILQQVFEAVAPIISGQISAIWTVAEPILGLVVEGVGLVADAIGWAFPYIQGVIEQVWAVVGPIVQGLADAFGGAVKAVSGAVSKVRGIFGGGKSKETPATNATGTSYFSGGWTTVGEHGPELVNLPGGSKILSNPVTQQVQGGSRNINVNVEHMEVRSEQDIERVAEEIIRKIEEAEDNQ</sequence>
<dbReference type="EMBL" id="JAJEQF010000029">
    <property type="protein sequence ID" value="MCC2168204.1"/>
    <property type="molecule type" value="Genomic_DNA"/>
</dbReference>
<organism evidence="4 5">
    <name type="scientific">Gallintestinimicrobium propionicum</name>
    <dbReference type="NCBI Taxonomy" id="2981770"/>
    <lineage>
        <taxon>Bacteria</taxon>
        <taxon>Bacillati</taxon>
        <taxon>Bacillota</taxon>
        <taxon>Clostridia</taxon>
        <taxon>Lachnospirales</taxon>
        <taxon>Lachnospiraceae</taxon>
        <taxon>Gallintestinimicrobium</taxon>
    </lineage>
</organism>
<feature type="domain" description="Phage tail tape measure protein" evidence="3">
    <location>
        <begin position="175"/>
        <end position="360"/>
    </location>
</feature>
<comment type="caution">
    <text evidence="4">The sequence shown here is derived from an EMBL/GenBank/DDBJ whole genome shotgun (WGS) entry which is preliminary data.</text>
</comment>
<dbReference type="Proteomes" id="UP001199355">
    <property type="component" value="Unassembled WGS sequence"/>
</dbReference>
<gene>
    <name evidence="4" type="ORF">LKD45_10980</name>
</gene>
<protein>
    <submittedName>
        <fullName evidence="4">Phage tail tape measure protein</fullName>
    </submittedName>
</protein>
<reference evidence="4 5" key="1">
    <citation type="submission" date="2021-10" db="EMBL/GenBank/DDBJ databases">
        <title>Anaerobic single-cell dispensing facilitates the cultivation of human gut bacteria.</title>
        <authorList>
            <person name="Afrizal A."/>
        </authorList>
    </citation>
    <scope>NUCLEOTIDE SEQUENCE [LARGE SCALE GENOMIC DNA]</scope>
    <source>
        <strain evidence="4 5">CLA-AA-H244</strain>
    </source>
</reference>
<dbReference type="PANTHER" id="PTHR37813:SF1">
    <property type="entry name" value="FELS-2 PROPHAGE PROTEIN"/>
    <property type="match status" value="1"/>
</dbReference>
<name>A0AAE3AYF3_9FIRM</name>
<feature type="coiled-coil region" evidence="2">
    <location>
        <begin position="19"/>
        <end position="53"/>
    </location>
</feature>
<accession>A0AAE3AYF3</accession>
<dbReference type="InterPro" id="IPR010090">
    <property type="entry name" value="Phage_tape_meas"/>
</dbReference>
<dbReference type="NCBIfam" id="TIGR01760">
    <property type="entry name" value="tape_meas_TP901"/>
    <property type="match status" value="1"/>
</dbReference>
<evidence type="ECO:0000313" key="5">
    <source>
        <dbReference type="Proteomes" id="UP001199355"/>
    </source>
</evidence>